<reference evidence="1 2" key="1">
    <citation type="submission" date="2018-04" db="EMBL/GenBank/DDBJ databases">
        <title>Genomic Encyclopedia of Archaeal and Bacterial Type Strains, Phase II (KMG-II): from individual species to whole genera.</title>
        <authorList>
            <person name="Goeker M."/>
        </authorList>
    </citation>
    <scope>NUCLEOTIDE SEQUENCE [LARGE SCALE GENOMIC DNA]</scope>
    <source>
        <strain evidence="1 2">DSM 25731</strain>
    </source>
</reference>
<name>A0A2T6C0Z6_9FLAO</name>
<proteinExistence type="predicted"/>
<keyword evidence="2" id="KW-1185">Reference proteome</keyword>
<dbReference type="CDD" id="cd24013">
    <property type="entry name" value="ASKHA_ATPase_BT3980-like"/>
    <property type="match status" value="1"/>
</dbReference>
<dbReference type="Gene3D" id="3.30.420.260">
    <property type="match status" value="1"/>
</dbReference>
<gene>
    <name evidence="1" type="ORF">C8N46_10382</name>
</gene>
<accession>A0A2T6C0Z6</accession>
<dbReference type="Gene3D" id="3.30.420.250">
    <property type="match status" value="1"/>
</dbReference>
<dbReference type="InterPro" id="IPR024213">
    <property type="entry name" value="DUF3822"/>
</dbReference>
<dbReference type="Pfam" id="PF12864">
    <property type="entry name" value="DUF3822"/>
    <property type="match status" value="1"/>
</dbReference>
<evidence type="ECO:0000313" key="1">
    <source>
        <dbReference type="EMBL" id="PTX61985.1"/>
    </source>
</evidence>
<dbReference type="Proteomes" id="UP000244090">
    <property type="component" value="Unassembled WGS sequence"/>
</dbReference>
<dbReference type="OrthoDB" id="658622at2"/>
<protein>
    <submittedName>
        <fullName evidence="1">Uncharacterized protein DUF3822</fullName>
    </submittedName>
</protein>
<sequence length="282" mass="33179">MKLVVETKRRNNIAPQTNFNKLSIQISLNGLSFCVLHTISNEITALRHFPFENVTNPIQLEKEIIAVFEQEASLLHQDFESVTVSHINSLSTFVPKPLFSDKHLADYLKYNNKILPTDYITFDVITNNDMVNVYIPYVNINNLFFEKYGAFHYKHFATILLENIFQLTTASEEATVYVHVQKTHFEIVAIQQKKLLFYNSFEYASSEDFIYYLLFTLEQLELNTNTLQLYFLGDIDKSDVLYTVTYTYVRHVDFLDKKYTFDFHESVEKPKNHHDFTLLNNF</sequence>
<dbReference type="EMBL" id="QBKT01000003">
    <property type="protein sequence ID" value="PTX61985.1"/>
    <property type="molecule type" value="Genomic_DNA"/>
</dbReference>
<dbReference type="AlphaFoldDB" id="A0A2T6C0Z6"/>
<dbReference type="RefSeq" id="WP_108114215.1">
    <property type="nucleotide sequence ID" value="NZ_QBKT01000003.1"/>
</dbReference>
<comment type="caution">
    <text evidence="1">The sequence shown here is derived from an EMBL/GenBank/DDBJ whole genome shotgun (WGS) entry which is preliminary data.</text>
</comment>
<organism evidence="1 2">
    <name type="scientific">Kordia periserrulae</name>
    <dbReference type="NCBI Taxonomy" id="701523"/>
    <lineage>
        <taxon>Bacteria</taxon>
        <taxon>Pseudomonadati</taxon>
        <taxon>Bacteroidota</taxon>
        <taxon>Flavobacteriia</taxon>
        <taxon>Flavobacteriales</taxon>
        <taxon>Flavobacteriaceae</taxon>
        <taxon>Kordia</taxon>
    </lineage>
</organism>
<evidence type="ECO:0000313" key="2">
    <source>
        <dbReference type="Proteomes" id="UP000244090"/>
    </source>
</evidence>